<sequence>VILIYFLCGSVCLYSLFTIYFTVGLHRLKIINRKEYLPTISIVVAARNEESNLQQLLNSLVEQDYPKEKMEIIIVSDRSTDGSWQIINDFSNLYPFVKGIQLEEKPDDMTPKKYALTCGINNTGGEIILSTDGDCIVPKGWSRSMVSSFDDNTGIVVGRSSINLSNPSFFNQYQSVDFLGIMAANAGVIGWQKGWSGSGQNIAYKRNAFEKIGGFLPVAKTISGDDMYLVQSISRHYDLHFNTDPNSFIYTQPAPSIKAFINQRIRWASNSRYLWETNILFLFFLIIAFISNSVLIIALWNKRVLSIFLFLFIIKIISDGLVLYTGSVKLNVSFKKIHFITWSIFQPIYIPLTAVMGLVGWWTWKE</sequence>
<keyword evidence="2" id="KW-0808">Transferase</keyword>
<accession>A0A381R8W2</accession>
<feature type="domain" description="Glycosyltransferase 2-like" evidence="4">
    <location>
        <begin position="41"/>
        <end position="212"/>
    </location>
</feature>
<dbReference type="AlphaFoldDB" id="A0A381R8W2"/>
<feature type="transmembrane region" description="Helical" evidence="3">
    <location>
        <begin position="279"/>
        <end position="300"/>
    </location>
</feature>
<feature type="non-terminal residue" evidence="5">
    <location>
        <position position="1"/>
    </location>
</feature>
<evidence type="ECO:0000313" key="5">
    <source>
        <dbReference type="EMBL" id="SUZ86297.1"/>
    </source>
</evidence>
<dbReference type="GO" id="GO:0016757">
    <property type="term" value="F:glycosyltransferase activity"/>
    <property type="evidence" value="ECO:0007669"/>
    <property type="project" value="UniProtKB-KW"/>
</dbReference>
<protein>
    <recommendedName>
        <fullName evidence="4">Glycosyltransferase 2-like domain-containing protein</fullName>
    </recommendedName>
</protein>
<keyword evidence="3" id="KW-0472">Membrane</keyword>
<proteinExistence type="predicted"/>
<feature type="transmembrane region" description="Helical" evidence="3">
    <location>
        <begin position="306"/>
        <end position="327"/>
    </location>
</feature>
<dbReference type="SUPFAM" id="SSF53448">
    <property type="entry name" value="Nucleotide-diphospho-sugar transferases"/>
    <property type="match status" value="1"/>
</dbReference>
<feature type="transmembrane region" description="Helical" evidence="3">
    <location>
        <begin position="339"/>
        <end position="364"/>
    </location>
</feature>
<evidence type="ECO:0000259" key="4">
    <source>
        <dbReference type="Pfam" id="PF00535"/>
    </source>
</evidence>
<dbReference type="PANTHER" id="PTHR43630:SF1">
    <property type="entry name" value="POLY-BETA-1,6-N-ACETYL-D-GLUCOSAMINE SYNTHASE"/>
    <property type="match status" value="1"/>
</dbReference>
<dbReference type="PANTHER" id="PTHR43630">
    <property type="entry name" value="POLY-BETA-1,6-N-ACETYL-D-GLUCOSAMINE SYNTHASE"/>
    <property type="match status" value="1"/>
</dbReference>
<evidence type="ECO:0000256" key="2">
    <source>
        <dbReference type="ARBA" id="ARBA00022679"/>
    </source>
</evidence>
<dbReference type="EMBL" id="UINC01001674">
    <property type="protein sequence ID" value="SUZ86297.1"/>
    <property type="molecule type" value="Genomic_DNA"/>
</dbReference>
<dbReference type="InterPro" id="IPR001173">
    <property type="entry name" value="Glyco_trans_2-like"/>
</dbReference>
<reference evidence="5" key="1">
    <citation type="submission" date="2018-05" db="EMBL/GenBank/DDBJ databases">
        <authorList>
            <person name="Lanie J.A."/>
            <person name="Ng W.-L."/>
            <person name="Kazmierczak K.M."/>
            <person name="Andrzejewski T.M."/>
            <person name="Davidsen T.M."/>
            <person name="Wayne K.J."/>
            <person name="Tettelin H."/>
            <person name="Glass J.I."/>
            <person name="Rusch D."/>
            <person name="Podicherti R."/>
            <person name="Tsui H.-C.T."/>
            <person name="Winkler M.E."/>
        </authorList>
    </citation>
    <scope>NUCLEOTIDE SEQUENCE</scope>
</reference>
<evidence type="ECO:0000256" key="1">
    <source>
        <dbReference type="ARBA" id="ARBA00022676"/>
    </source>
</evidence>
<gene>
    <name evidence="5" type="ORF">METZ01_LOCUS39151</name>
</gene>
<dbReference type="Gene3D" id="3.90.550.10">
    <property type="entry name" value="Spore Coat Polysaccharide Biosynthesis Protein SpsA, Chain A"/>
    <property type="match status" value="1"/>
</dbReference>
<feature type="transmembrane region" description="Helical" evidence="3">
    <location>
        <begin position="6"/>
        <end position="25"/>
    </location>
</feature>
<keyword evidence="1" id="KW-0328">Glycosyltransferase</keyword>
<dbReference type="Pfam" id="PF00535">
    <property type="entry name" value="Glycos_transf_2"/>
    <property type="match status" value="1"/>
</dbReference>
<name>A0A381R8W2_9ZZZZ</name>
<evidence type="ECO:0000256" key="3">
    <source>
        <dbReference type="SAM" id="Phobius"/>
    </source>
</evidence>
<keyword evidence="3" id="KW-0812">Transmembrane</keyword>
<organism evidence="5">
    <name type="scientific">marine metagenome</name>
    <dbReference type="NCBI Taxonomy" id="408172"/>
    <lineage>
        <taxon>unclassified sequences</taxon>
        <taxon>metagenomes</taxon>
        <taxon>ecological metagenomes</taxon>
    </lineage>
</organism>
<dbReference type="InterPro" id="IPR029044">
    <property type="entry name" value="Nucleotide-diphossugar_trans"/>
</dbReference>
<keyword evidence="3" id="KW-1133">Transmembrane helix</keyword>